<dbReference type="PANTHER" id="PTHR45436:SF5">
    <property type="entry name" value="SENSOR HISTIDINE KINASE TRCS"/>
    <property type="match status" value="1"/>
</dbReference>
<evidence type="ECO:0000256" key="6">
    <source>
        <dbReference type="ARBA" id="ARBA00022692"/>
    </source>
</evidence>
<dbReference type="GO" id="GO:0000155">
    <property type="term" value="F:phosphorelay sensor kinase activity"/>
    <property type="evidence" value="ECO:0007669"/>
    <property type="project" value="InterPro"/>
</dbReference>
<evidence type="ECO:0000256" key="10">
    <source>
        <dbReference type="ARBA" id="ARBA00023136"/>
    </source>
</evidence>
<organism evidence="14 15">
    <name type="scientific">Amycolatopsis vastitatis</name>
    <dbReference type="NCBI Taxonomy" id="1905142"/>
    <lineage>
        <taxon>Bacteria</taxon>
        <taxon>Bacillati</taxon>
        <taxon>Actinomycetota</taxon>
        <taxon>Actinomycetes</taxon>
        <taxon>Pseudonocardiales</taxon>
        <taxon>Pseudonocardiaceae</taxon>
        <taxon>Amycolatopsis</taxon>
    </lineage>
</organism>
<evidence type="ECO:0000256" key="8">
    <source>
        <dbReference type="ARBA" id="ARBA00022989"/>
    </source>
</evidence>
<dbReference type="EMBL" id="NMUL01000065">
    <property type="protein sequence ID" value="OXM60141.1"/>
    <property type="molecule type" value="Genomic_DNA"/>
</dbReference>
<dbReference type="AlphaFoldDB" id="A0A229SN99"/>
<dbReference type="SUPFAM" id="SSF47384">
    <property type="entry name" value="Homodimeric domain of signal transducing histidine kinase"/>
    <property type="match status" value="1"/>
</dbReference>
<feature type="domain" description="HAMP" evidence="13">
    <location>
        <begin position="174"/>
        <end position="227"/>
    </location>
</feature>
<dbReference type="InterPro" id="IPR004358">
    <property type="entry name" value="Sig_transdc_His_kin-like_C"/>
</dbReference>
<evidence type="ECO:0000256" key="3">
    <source>
        <dbReference type="ARBA" id="ARBA00012438"/>
    </source>
</evidence>
<evidence type="ECO:0000256" key="4">
    <source>
        <dbReference type="ARBA" id="ARBA00022553"/>
    </source>
</evidence>
<keyword evidence="15" id="KW-1185">Reference proteome</keyword>
<dbReference type="InterPro" id="IPR036097">
    <property type="entry name" value="HisK_dim/P_sf"/>
</dbReference>
<dbReference type="CDD" id="cd06225">
    <property type="entry name" value="HAMP"/>
    <property type="match status" value="1"/>
</dbReference>
<sequence>MARFLPRSTRVRVALFAALASALVLGLGSYWFVQALRGGLENSARALATDKVYAVLALLNSGVAPADVPKQLEKGGGYMISPQVMNRCSAGLPDVPFQGRAQVFSPDCVIAMPYGEEDQVYVGSATANRRYFVDAAESLDPVGLQTVDTAERILWGGVPAAALFIGGVAWFAVRRSLRAVGAIRAEVDGVRAADLGRRVPVPDSGDEITELAVTMNEMLARLDRSVQRQSQFTADASHELRTPLASLRTQLEVQLAHPDRLDWRRSCENAVLDVTRMEALAGDLLLLSKLDADQHARHEPVALADLVTRHAARRLSLDGVEVTTEIEATPVVHGHAGRLERVLRNLADNAERHAKSRVTITLAAAGGEAVLTVQDDGPGIPAEDRERVFDRFVRLDDDRAREDGGSGLGLAIAAEIARAHGGTLRVADSIDGGMSGACLELRLPLA</sequence>
<dbReference type="Gene3D" id="3.30.565.10">
    <property type="entry name" value="Histidine kinase-like ATPase, C-terminal domain"/>
    <property type="match status" value="1"/>
</dbReference>
<dbReference type="PRINTS" id="PR00344">
    <property type="entry name" value="BCTRLSENSOR"/>
</dbReference>
<accession>A0A229SN99</accession>
<dbReference type="SMART" id="SM00388">
    <property type="entry name" value="HisKA"/>
    <property type="match status" value="1"/>
</dbReference>
<dbReference type="InterPro" id="IPR003660">
    <property type="entry name" value="HAMP_dom"/>
</dbReference>
<dbReference type="OrthoDB" id="9786919at2"/>
<name>A0A229SN99_9PSEU</name>
<proteinExistence type="predicted"/>
<dbReference type="InterPro" id="IPR003594">
    <property type="entry name" value="HATPase_dom"/>
</dbReference>
<dbReference type="InterPro" id="IPR005467">
    <property type="entry name" value="His_kinase_dom"/>
</dbReference>
<evidence type="ECO:0000256" key="9">
    <source>
        <dbReference type="ARBA" id="ARBA00023012"/>
    </source>
</evidence>
<dbReference type="InterPro" id="IPR050428">
    <property type="entry name" value="TCS_sensor_his_kinase"/>
</dbReference>
<dbReference type="GO" id="GO:0005886">
    <property type="term" value="C:plasma membrane"/>
    <property type="evidence" value="ECO:0007669"/>
    <property type="project" value="UniProtKB-SubCell"/>
</dbReference>
<dbReference type="Proteomes" id="UP000215199">
    <property type="component" value="Unassembled WGS sequence"/>
</dbReference>
<evidence type="ECO:0000256" key="11">
    <source>
        <dbReference type="SAM" id="Phobius"/>
    </source>
</evidence>
<evidence type="ECO:0000259" key="13">
    <source>
        <dbReference type="PROSITE" id="PS50885"/>
    </source>
</evidence>
<dbReference type="Gene3D" id="6.10.340.10">
    <property type="match status" value="1"/>
</dbReference>
<gene>
    <name evidence="14" type="ORF">CF165_43710</name>
</gene>
<keyword evidence="10 11" id="KW-0472">Membrane</keyword>
<comment type="caution">
    <text evidence="14">The sequence shown here is derived from an EMBL/GenBank/DDBJ whole genome shotgun (WGS) entry which is preliminary data.</text>
</comment>
<dbReference type="SUPFAM" id="SSF55874">
    <property type="entry name" value="ATPase domain of HSP90 chaperone/DNA topoisomerase II/histidine kinase"/>
    <property type="match status" value="1"/>
</dbReference>
<evidence type="ECO:0000256" key="1">
    <source>
        <dbReference type="ARBA" id="ARBA00000085"/>
    </source>
</evidence>
<dbReference type="InterPro" id="IPR036890">
    <property type="entry name" value="HATPase_C_sf"/>
</dbReference>
<feature type="domain" description="Histidine kinase" evidence="12">
    <location>
        <begin position="235"/>
        <end position="446"/>
    </location>
</feature>
<dbReference type="PANTHER" id="PTHR45436">
    <property type="entry name" value="SENSOR HISTIDINE KINASE YKOH"/>
    <property type="match status" value="1"/>
</dbReference>
<keyword evidence="9" id="KW-0902">Two-component regulatory system</keyword>
<keyword evidence="7 14" id="KW-0418">Kinase</keyword>
<dbReference type="SMART" id="SM00304">
    <property type="entry name" value="HAMP"/>
    <property type="match status" value="1"/>
</dbReference>
<feature type="transmembrane region" description="Helical" evidence="11">
    <location>
        <begin position="12"/>
        <end position="33"/>
    </location>
</feature>
<evidence type="ECO:0000256" key="2">
    <source>
        <dbReference type="ARBA" id="ARBA00004236"/>
    </source>
</evidence>
<dbReference type="PROSITE" id="PS50109">
    <property type="entry name" value="HIS_KIN"/>
    <property type="match status" value="1"/>
</dbReference>
<evidence type="ECO:0000313" key="14">
    <source>
        <dbReference type="EMBL" id="OXM60141.1"/>
    </source>
</evidence>
<comment type="catalytic activity">
    <reaction evidence="1">
        <text>ATP + protein L-histidine = ADP + protein N-phospho-L-histidine.</text>
        <dbReference type="EC" id="2.7.13.3"/>
    </reaction>
</comment>
<dbReference type="SUPFAM" id="SSF158472">
    <property type="entry name" value="HAMP domain-like"/>
    <property type="match status" value="1"/>
</dbReference>
<dbReference type="CDD" id="cd00082">
    <property type="entry name" value="HisKA"/>
    <property type="match status" value="1"/>
</dbReference>
<dbReference type="Pfam" id="PF00512">
    <property type="entry name" value="HisKA"/>
    <property type="match status" value="1"/>
</dbReference>
<dbReference type="Pfam" id="PF02518">
    <property type="entry name" value="HATPase_c"/>
    <property type="match status" value="1"/>
</dbReference>
<comment type="subcellular location">
    <subcellularLocation>
        <location evidence="2">Cell membrane</location>
    </subcellularLocation>
</comment>
<dbReference type="RefSeq" id="WP_093953479.1">
    <property type="nucleotide sequence ID" value="NZ_NMUL01000065.1"/>
</dbReference>
<keyword evidence="5" id="KW-0808">Transferase</keyword>
<dbReference type="Gene3D" id="1.10.287.130">
    <property type="match status" value="1"/>
</dbReference>
<evidence type="ECO:0000259" key="12">
    <source>
        <dbReference type="PROSITE" id="PS50109"/>
    </source>
</evidence>
<keyword evidence="6 11" id="KW-0812">Transmembrane</keyword>
<dbReference type="Pfam" id="PF00672">
    <property type="entry name" value="HAMP"/>
    <property type="match status" value="1"/>
</dbReference>
<dbReference type="InterPro" id="IPR003661">
    <property type="entry name" value="HisK_dim/P_dom"/>
</dbReference>
<evidence type="ECO:0000256" key="5">
    <source>
        <dbReference type="ARBA" id="ARBA00022679"/>
    </source>
</evidence>
<keyword evidence="8 11" id="KW-1133">Transmembrane helix</keyword>
<evidence type="ECO:0000313" key="15">
    <source>
        <dbReference type="Proteomes" id="UP000215199"/>
    </source>
</evidence>
<dbReference type="EC" id="2.7.13.3" evidence="3"/>
<protein>
    <recommendedName>
        <fullName evidence="3">histidine kinase</fullName>
        <ecNumber evidence="3">2.7.13.3</ecNumber>
    </recommendedName>
</protein>
<keyword evidence="4" id="KW-0597">Phosphoprotein</keyword>
<evidence type="ECO:0000256" key="7">
    <source>
        <dbReference type="ARBA" id="ARBA00022777"/>
    </source>
</evidence>
<dbReference type="SMART" id="SM00387">
    <property type="entry name" value="HATPase_c"/>
    <property type="match status" value="1"/>
</dbReference>
<reference evidence="15" key="1">
    <citation type="submission" date="2017-07" db="EMBL/GenBank/DDBJ databases">
        <title>Comparative genome mining reveals phylogenetic distribution patterns of secondary metabolites in Amycolatopsis.</title>
        <authorList>
            <person name="Adamek M."/>
            <person name="Alanjary M."/>
            <person name="Sales-Ortells H."/>
            <person name="Goodfellow M."/>
            <person name="Bull A.T."/>
            <person name="Kalinowski J."/>
            <person name="Ziemert N."/>
        </authorList>
    </citation>
    <scope>NUCLEOTIDE SEQUENCE [LARGE SCALE GENOMIC DNA]</scope>
    <source>
        <strain evidence="15">H5</strain>
    </source>
</reference>
<dbReference type="PROSITE" id="PS50885">
    <property type="entry name" value="HAMP"/>
    <property type="match status" value="1"/>
</dbReference>